<dbReference type="SUPFAM" id="SSF143011">
    <property type="entry name" value="RelE-like"/>
    <property type="match status" value="1"/>
</dbReference>
<keyword evidence="1" id="KW-1277">Toxin-antitoxin system</keyword>
<accession>A0ABY1IH54</accession>
<dbReference type="Pfam" id="PF05016">
    <property type="entry name" value="ParE_toxin"/>
    <property type="match status" value="1"/>
</dbReference>
<organism evidence="2 3">
    <name type="scientific">Thalassobacter stenotrophicus DSM 16310</name>
    <dbReference type="NCBI Taxonomy" id="1123361"/>
    <lineage>
        <taxon>Bacteria</taxon>
        <taxon>Pseudomonadati</taxon>
        <taxon>Pseudomonadota</taxon>
        <taxon>Alphaproteobacteria</taxon>
        <taxon>Rhodobacterales</taxon>
        <taxon>Roseobacteraceae</taxon>
        <taxon>Thalassobacter</taxon>
    </lineage>
</organism>
<dbReference type="Gene3D" id="3.30.2310.20">
    <property type="entry name" value="RelE-like"/>
    <property type="match status" value="1"/>
</dbReference>
<protein>
    <submittedName>
        <fullName evidence="2">mRNA interferase RelE/StbE</fullName>
    </submittedName>
</protein>
<evidence type="ECO:0000313" key="2">
    <source>
        <dbReference type="EMBL" id="SHJ16620.1"/>
    </source>
</evidence>
<dbReference type="RefSeq" id="WP_072936750.1">
    <property type="nucleotide sequence ID" value="NZ_FQYZ01000010.1"/>
</dbReference>
<name>A0ABY1IH54_9RHOB</name>
<keyword evidence="3" id="KW-1185">Reference proteome</keyword>
<dbReference type="Proteomes" id="UP000184408">
    <property type="component" value="Unassembled WGS sequence"/>
</dbReference>
<dbReference type="EMBL" id="FQYZ01000010">
    <property type="protein sequence ID" value="SHJ16620.1"/>
    <property type="molecule type" value="Genomic_DNA"/>
</dbReference>
<proteinExistence type="predicted"/>
<evidence type="ECO:0000313" key="3">
    <source>
        <dbReference type="Proteomes" id="UP000184408"/>
    </source>
</evidence>
<comment type="caution">
    <text evidence="2">The sequence shown here is derived from an EMBL/GenBank/DDBJ whole genome shotgun (WGS) entry which is preliminary data.</text>
</comment>
<dbReference type="InterPro" id="IPR007712">
    <property type="entry name" value="RelE/ParE_toxin"/>
</dbReference>
<sequence length="78" mass="8731">MAVIYTNAARKGLKKMPAKDRAAIMAKLDAFAATGRGDVKPLVGSKLHRMRHGDWRAIFEIEDGVLVVQVAHRREVYK</sequence>
<gene>
    <name evidence="2" type="ORF">SAMN02744035_02806</name>
</gene>
<reference evidence="2 3" key="1">
    <citation type="submission" date="2016-11" db="EMBL/GenBank/DDBJ databases">
        <authorList>
            <person name="Varghese N."/>
            <person name="Submissions S."/>
        </authorList>
    </citation>
    <scope>NUCLEOTIDE SEQUENCE [LARGE SCALE GENOMIC DNA]</scope>
    <source>
        <strain evidence="2 3">DSM 16310</strain>
    </source>
</reference>
<dbReference type="InterPro" id="IPR035093">
    <property type="entry name" value="RelE/ParE_toxin_dom_sf"/>
</dbReference>
<evidence type="ECO:0000256" key="1">
    <source>
        <dbReference type="ARBA" id="ARBA00022649"/>
    </source>
</evidence>